<dbReference type="CDD" id="cd08231">
    <property type="entry name" value="MDR_TM0436_like"/>
    <property type="match status" value="1"/>
</dbReference>
<dbReference type="GO" id="GO:0008270">
    <property type="term" value="F:zinc ion binding"/>
    <property type="evidence" value="ECO:0007669"/>
    <property type="project" value="InterPro"/>
</dbReference>
<dbReference type="EMBL" id="CP054706">
    <property type="protein sequence ID" value="QQK82022.1"/>
    <property type="molecule type" value="Genomic_DNA"/>
</dbReference>
<keyword evidence="3" id="KW-0560">Oxidoreductase</keyword>
<keyword evidence="1 4" id="KW-0479">Metal-binding</keyword>
<dbReference type="InterPro" id="IPR002328">
    <property type="entry name" value="ADH_Zn_CS"/>
</dbReference>
<dbReference type="SUPFAM" id="SSF50129">
    <property type="entry name" value="GroES-like"/>
    <property type="match status" value="1"/>
</dbReference>
<dbReference type="InterPro" id="IPR020843">
    <property type="entry name" value="ER"/>
</dbReference>
<dbReference type="InterPro" id="IPR011032">
    <property type="entry name" value="GroES-like_sf"/>
</dbReference>
<keyword evidence="2 4" id="KW-0862">Zinc</keyword>
<gene>
    <name evidence="6" type="ORF">HUG20_16130</name>
</gene>
<dbReference type="Gene3D" id="3.90.180.10">
    <property type="entry name" value="Medium-chain alcohol dehydrogenases, catalytic domain"/>
    <property type="match status" value="1"/>
</dbReference>
<dbReference type="InterPro" id="IPR050129">
    <property type="entry name" value="Zn_alcohol_dh"/>
</dbReference>
<dbReference type="SUPFAM" id="SSF51735">
    <property type="entry name" value="NAD(P)-binding Rossmann-fold domains"/>
    <property type="match status" value="1"/>
</dbReference>
<evidence type="ECO:0000256" key="1">
    <source>
        <dbReference type="ARBA" id="ARBA00022723"/>
    </source>
</evidence>
<comment type="cofactor">
    <cofactor evidence="4">
        <name>Zn(2+)</name>
        <dbReference type="ChEBI" id="CHEBI:29105"/>
    </cofactor>
</comment>
<dbReference type="SMART" id="SM00829">
    <property type="entry name" value="PKS_ER"/>
    <property type="match status" value="1"/>
</dbReference>
<name>A0A7T7CH98_9BACI</name>
<evidence type="ECO:0000256" key="4">
    <source>
        <dbReference type="RuleBase" id="RU361277"/>
    </source>
</evidence>
<reference evidence="6 7" key="1">
    <citation type="submission" date="2020-06" db="EMBL/GenBank/DDBJ databases">
        <title>Genomic analysis of Salicibibacter sp. NKC21-4.</title>
        <authorList>
            <person name="Oh Y.J."/>
        </authorList>
    </citation>
    <scope>NUCLEOTIDE SEQUENCE [LARGE SCALE GENOMIC DNA]</scope>
    <source>
        <strain evidence="6 7">NKC21-4</strain>
    </source>
</reference>
<dbReference type="Gene3D" id="3.40.50.720">
    <property type="entry name" value="NAD(P)-binding Rossmann-like Domain"/>
    <property type="match status" value="1"/>
</dbReference>
<dbReference type="GO" id="GO:0016491">
    <property type="term" value="F:oxidoreductase activity"/>
    <property type="evidence" value="ECO:0007669"/>
    <property type="project" value="UniProtKB-KW"/>
</dbReference>
<dbReference type="Proteomes" id="UP000595349">
    <property type="component" value="Chromosome"/>
</dbReference>
<evidence type="ECO:0000313" key="6">
    <source>
        <dbReference type="EMBL" id="QQK82022.1"/>
    </source>
</evidence>
<comment type="similarity">
    <text evidence="4">Belongs to the zinc-containing alcohol dehydrogenase family.</text>
</comment>
<dbReference type="AlphaFoldDB" id="A0A7T7CH98"/>
<evidence type="ECO:0000256" key="2">
    <source>
        <dbReference type="ARBA" id="ARBA00022833"/>
    </source>
</evidence>
<dbReference type="KEGG" id="scib:HUG20_16130"/>
<dbReference type="Pfam" id="PF00107">
    <property type="entry name" value="ADH_zinc_N"/>
    <property type="match status" value="1"/>
</dbReference>
<dbReference type="InterPro" id="IPR013149">
    <property type="entry name" value="ADH-like_C"/>
</dbReference>
<keyword evidence="7" id="KW-1185">Reference proteome</keyword>
<evidence type="ECO:0000313" key="7">
    <source>
        <dbReference type="Proteomes" id="UP000595349"/>
    </source>
</evidence>
<dbReference type="InterPro" id="IPR036291">
    <property type="entry name" value="NAD(P)-bd_dom_sf"/>
</dbReference>
<evidence type="ECO:0000256" key="3">
    <source>
        <dbReference type="ARBA" id="ARBA00023002"/>
    </source>
</evidence>
<dbReference type="PROSITE" id="PS00059">
    <property type="entry name" value="ADH_ZINC"/>
    <property type="match status" value="1"/>
</dbReference>
<feature type="domain" description="Enoyl reductase (ER)" evidence="5">
    <location>
        <begin position="2"/>
        <end position="317"/>
    </location>
</feature>
<protein>
    <submittedName>
        <fullName evidence="6">Zinc-binding dehydrogenase</fullName>
    </submittedName>
</protein>
<accession>A0A7T7CH98</accession>
<dbReference type="Pfam" id="PF08240">
    <property type="entry name" value="ADH_N"/>
    <property type="match status" value="1"/>
</dbReference>
<dbReference type="PANTHER" id="PTHR43401">
    <property type="entry name" value="L-THREONINE 3-DEHYDROGENASE"/>
    <property type="match status" value="1"/>
</dbReference>
<dbReference type="InterPro" id="IPR013154">
    <property type="entry name" value="ADH-like_N"/>
</dbReference>
<proteinExistence type="inferred from homology"/>
<evidence type="ECO:0000259" key="5">
    <source>
        <dbReference type="SMART" id="SM00829"/>
    </source>
</evidence>
<sequence>MTEPGNVELHDYDLPEVIPGSVLVKVNQSNVCGSELHIFNDQHPYIKNAVLGHEMIGQILELGEGVTIDYAGNTVKKGDSIVAPYYLTCQKCRACRNGQFHLCENAYTYWSKPPTEWPYFNGAFSTHYYIHPNQYFYKVPDNISSKVAASANCALSQVYFGIDESQLSSEETIVIQGAGGLGINATAVAKERGANVIIIDAVASRLELAKEFGADETINLNNHKTVDEREKKVKELTDNWGADVGIELTGVPDSFSEGIKLVRPGGRYVAIGTQSPGTTTAVDPGLLVRKSVRIIPLIRYNPWYLYKSLKFLEQNQHKYPFESLLDASFDLSEIQTALDKSARREVTRATINCS</sequence>
<dbReference type="PANTHER" id="PTHR43401:SF2">
    <property type="entry name" value="L-THREONINE 3-DEHYDROGENASE"/>
    <property type="match status" value="1"/>
</dbReference>
<organism evidence="6 7">
    <name type="scientific">Salicibibacter cibi</name>
    <dbReference type="NCBI Taxonomy" id="2743001"/>
    <lineage>
        <taxon>Bacteria</taxon>
        <taxon>Bacillati</taxon>
        <taxon>Bacillota</taxon>
        <taxon>Bacilli</taxon>
        <taxon>Bacillales</taxon>
        <taxon>Bacillaceae</taxon>
        <taxon>Salicibibacter</taxon>
    </lineage>
</organism>